<accession>A0ABW8VEA2</accession>
<feature type="transmembrane region" description="Helical" evidence="1">
    <location>
        <begin position="6"/>
        <end position="28"/>
    </location>
</feature>
<gene>
    <name evidence="2" type="ORF">ACJ41P_26450</name>
</gene>
<keyword evidence="1" id="KW-1133">Transmembrane helix</keyword>
<keyword evidence="3" id="KW-1185">Reference proteome</keyword>
<evidence type="ECO:0000313" key="3">
    <source>
        <dbReference type="Proteomes" id="UP001628281"/>
    </source>
</evidence>
<keyword evidence="1" id="KW-0812">Transmembrane</keyword>
<dbReference type="Proteomes" id="UP001628281">
    <property type="component" value="Unassembled WGS sequence"/>
</dbReference>
<dbReference type="EMBL" id="JBJLSN010000055">
    <property type="protein sequence ID" value="MFL7904696.1"/>
    <property type="molecule type" value="Genomic_DNA"/>
</dbReference>
<name>A0ABW8VEA2_9PROT</name>
<dbReference type="InterPro" id="IPR020269">
    <property type="entry name" value="Phage_Mu_Releasin"/>
</dbReference>
<reference evidence="2 3" key="1">
    <citation type="submission" date="2024-11" db="EMBL/GenBank/DDBJ databases">
        <title>Draft genome sequences of two bacteria associated to sugarcane roots in Colombia.</title>
        <authorList>
            <person name="Pardo-Diaz S."/>
            <person name="Masmela-Mendoza J."/>
            <person name="Delgadillo-Duran P."/>
            <person name="Bautista E.J."/>
            <person name="Rojas-Tapias D.F."/>
        </authorList>
    </citation>
    <scope>NUCLEOTIDE SEQUENCE [LARGE SCALE GENOMIC DNA]</scope>
    <source>
        <strain evidence="2 3">Ap18</strain>
    </source>
</reference>
<dbReference type="Pfam" id="PF10805">
    <property type="entry name" value="DUF2730"/>
    <property type="match status" value="1"/>
</dbReference>
<proteinExistence type="predicted"/>
<dbReference type="RefSeq" id="WP_407825447.1">
    <property type="nucleotide sequence ID" value="NZ_JBJLSN010000055.1"/>
</dbReference>
<comment type="caution">
    <text evidence="2">The sequence shown here is derived from an EMBL/GenBank/DDBJ whole genome shotgun (WGS) entry which is preliminary data.</text>
</comment>
<organism evidence="2 3">
    <name type="scientific">Azospirillum argentinense</name>
    <dbReference type="NCBI Taxonomy" id="2970906"/>
    <lineage>
        <taxon>Bacteria</taxon>
        <taxon>Pseudomonadati</taxon>
        <taxon>Pseudomonadota</taxon>
        <taxon>Alphaproteobacteria</taxon>
        <taxon>Rhodospirillales</taxon>
        <taxon>Azospirillaceae</taxon>
        <taxon>Azospirillum</taxon>
    </lineage>
</organism>
<sequence length="113" mass="12345">MDITLGQVQFAFTIGSAMAALIATGIMWRLKGEFASKSDIRTLFDRLDKVEREQAGLAIRVEQVPTHEDIHAVSTKLAEVAGDVKALEATIATGMQGVRDQLSMLVKHHLEKA</sequence>
<evidence type="ECO:0000313" key="2">
    <source>
        <dbReference type="EMBL" id="MFL7904696.1"/>
    </source>
</evidence>
<evidence type="ECO:0000256" key="1">
    <source>
        <dbReference type="SAM" id="Phobius"/>
    </source>
</evidence>
<protein>
    <submittedName>
        <fullName evidence="2">DUF2730 family protein</fullName>
    </submittedName>
</protein>
<keyword evidence="1" id="KW-0472">Membrane</keyword>